<accession>A0A0K3ANL1</accession>
<organism evidence="1 2">
    <name type="scientific">Babesia microti (strain RI)</name>
    <dbReference type="NCBI Taxonomy" id="1133968"/>
    <lineage>
        <taxon>Eukaryota</taxon>
        <taxon>Sar</taxon>
        <taxon>Alveolata</taxon>
        <taxon>Apicomplexa</taxon>
        <taxon>Aconoidasida</taxon>
        <taxon>Piroplasmida</taxon>
        <taxon>Babesiidae</taxon>
        <taxon>Babesia</taxon>
    </lineage>
</organism>
<dbReference type="VEuPathDB" id="PiroplasmaDB:BMR1_03g02585"/>
<protein>
    <submittedName>
        <fullName evidence="1">Uncharacterized protein</fullName>
    </submittedName>
</protein>
<evidence type="ECO:0000313" key="1">
    <source>
        <dbReference type="EMBL" id="CTQ41117.1"/>
    </source>
</evidence>
<keyword evidence="2" id="KW-1185">Reference proteome</keyword>
<reference evidence="1 2" key="1">
    <citation type="journal article" date="2012" name="Nucleic Acids Res.">
        <title>Sequencing of the smallest Apicomplexan genome from the human pathogen Babesia microti.</title>
        <authorList>
            <person name="Cornillot E."/>
            <person name="Hadj-Kaddour K."/>
            <person name="Dassouli A."/>
            <person name="Noel B."/>
            <person name="Ranwez V."/>
            <person name="Vacherie B."/>
            <person name="Augagneur Y."/>
            <person name="Bres V."/>
            <person name="Duclos A."/>
            <person name="Randazzo S."/>
            <person name="Carcy B."/>
            <person name="Debierre-Grockiego F."/>
            <person name="Delbecq S."/>
            <person name="Moubri-Menage K."/>
            <person name="Shams-Eldin H."/>
            <person name="Usmani-Brown S."/>
            <person name="Bringaud F."/>
            <person name="Wincker P."/>
            <person name="Vivares C.P."/>
            <person name="Schwarz R.T."/>
            <person name="Schetters T.P."/>
            <person name="Krause P.J."/>
            <person name="Gorenflot A."/>
            <person name="Berry V."/>
            <person name="Barbe V."/>
            <person name="Ben Mamoun C."/>
        </authorList>
    </citation>
    <scope>NUCLEOTIDE SEQUENCE [LARGE SCALE GENOMIC DNA]</scope>
    <source>
        <strain evidence="1 2">RI</strain>
    </source>
</reference>
<dbReference type="GeneID" id="24425159"/>
<dbReference type="KEGG" id="bmic:BMR1_03g02585"/>
<evidence type="ECO:0000313" key="2">
    <source>
        <dbReference type="Proteomes" id="UP000002899"/>
    </source>
</evidence>
<dbReference type="RefSeq" id="XP_012649128.1">
    <property type="nucleotide sequence ID" value="XM_012793674.1"/>
</dbReference>
<reference evidence="1 2" key="3">
    <citation type="journal article" date="2016" name="Sci. Rep.">
        <title>Genome-wide diversity and gene expression profiling of Babesia microti isolates identify polymorphic genes that mediate host-pathogen interactions.</title>
        <authorList>
            <person name="Silva J.C."/>
            <person name="Cornillot E."/>
            <person name="McCracken C."/>
            <person name="Usmani-Brown S."/>
            <person name="Dwivedi A."/>
            <person name="Ifeonu O.O."/>
            <person name="Crabtree J."/>
            <person name="Gotia H.T."/>
            <person name="Virji A.Z."/>
            <person name="Reynes C."/>
            <person name="Colinge J."/>
            <person name="Kumar V."/>
            <person name="Lawres L."/>
            <person name="Pazzi J.E."/>
            <person name="Pablo J.V."/>
            <person name="Hung C."/>
            <person name="Brancato J."/>
            <person name="Kumari P."/>
            <person name="Orvis J."/>
            <person name="Tretina K."/>
            <person name="Chibucos M."/>
            <person name="Ott S."/>
            <person name="Sadzewicz L."/>
            <person name="Sengamalay N."/>
            <person name="Shetty A.C."/>
            <person name="Su Q."/>
            <person name="Tallon L."/>
            <person name="Fraser C.M."/>
            <person name="Frutos R."/>
            <person name="Molina D.M."/>
            <person name="Krause P.J."/>
            <person name="Ben Mamoun C."/>
        </authorList>
    </citation>
    <scope>NUCLEOTIDE SEQUENCE [LARGE SCALE GENOMIC DNA]</scope>
    <source>
        <strain evidence="1 2">RI</strain>
    </source>
</reference>
<reference evidence="1 2" key="2">
    <citation type="journal article" date="2013" name="PLoS ONE">
        <title>Whole genome mapping and re-organization of the nuclear and mitochondrial genomes of Babesia microti isolates.</title>
        <authorList>
            <person name="Cornillot E."/>
            <person name="Dassouli A."/>
            <person name="Garg A."/>
            <person name="Pachikara N."/>
            <person name="Randazzo S."/>
            <person name="Depoix D."/>
            <person name="Carcy B."/>
            <person name="Delbecq S."/>
            <person name="Frutos R."/>
            <person name="Silva J.C."/>
            <person name="Sutton R."/>
            <person name="Krause P.J."/>
            <person name="Mamoun C.B."/>
        </authorList>
    </citation>
    <scope>NUCLEOTIDE SEQUENCE [LARGE SCALE GENOMIC DNA]</scope>
    <source>
        <strain evidence="1 2">RI</strain>
    </source>
</reference>
<sequence length="104" mass="12097">MNILRYFGSLSHKLKGMYVNRKEVVDSINEMLKLRCQRGERKNDRTVLMKSGCSELFIAGITASLKELNNLKSVVWSYIKSPLQHTKGPYSRKIFIFENENLKN</sequence>
<gene>
    <name evidence="1" type="ORF">BMR1_03g02585</name>
</gene>
<dbReference type="EMBL" id="LN871598">
    <property type="protein sequence ID" value="CTQ41117.1"/>
    <property type="molecule type" value="Genomic_DNA"/>
</dbReference>
<dbReference type="Proteomes" id="UP000002899">
    <property type="component" value="Chromosome III"/>
</dbReference>
<proteinExistence type="predicted"/>
<dbReference type="AlphaFoldDB" id="A0A0K3ANL1"/>
<name>A0A0K3ANL1_BABMR</name>